<gene>
    <name evidence="3" type="ORF">B0H16DRAFT_1478112</name>
</gene>
<dbReference type="Proteomes" id="UP001215598">
    <property type="component" value="Unassembled WGS sequence"/>
</dbReference>
<feature type="region of interest" description="Disordered" evidence="1">
    <location>
        <begin position="82"/>
        <end position="110"/>
    </location>
</feature>
<dbReference type="PROSITE" id="PS51257">
    <property type="entry name" value="PROKAR_LIPOPROTEIN"/>
    <property type="match status" value="1"/>
</dbReference>
<name>A0AAD7MFK8_9AGAR</name>
<feature type="signal peptide" evidence="2">
    <location>
        <begin position="1"/>
        <end position="29"/>
    </location>
</feature>
<organism evidence="3 4">
    <name type="scientific">Mycena metata</name>
    <dbReference type="NCBI Taxonomy" id="1033252"/>
    <lineage>
        <taxon>Eukaryota</taxon>
        <taxon>Fungi</taxon>
        <taxon>Dikarya</taxon>
        <taxon>Basidiomycota</taxon>
        <taxon>Agaricomycotina</taxon>
        <taxon>Agaricomycetes</taxon>
        <taxon>Agaricomycetidae</taxon>
        <taxon>Agaricales</taxon>
        <taxon>Marasmiineae</taxon>
        <taxon>Mycenaceae</taxon>
        <taxon>Mycena</taxon>
    </lineage>
</organism>
<evidence type="ECO:0000313" key="4">
    <source>
        <dbReference type="Proteomes" id="UP001215598"/>
    </source>
</evidence>
<feature type="chain" id="PRO_5042218367" evidence="2">
    <location>
        <begin position="30"/>
        <end position="268"/>
    </location>
</feature>
<evidence type="ECO:0000256" key="2">
    <source>
        <dbReference type="SAM" id="SignalP"/>
    </source>
</evidence>
<evidence type="ECO:0000256" key="1">
    <source>
        <dbReference type="SAM" id="MobiDB-lite"/>
    </source>
</evidence>
<reference evidence="3" key="1">
    <citation type="submission" date="2023-03" db="EMBL/GenBank/DDBJ databases">
        <title>Massive genome expansion in bonnet fungi (Mycena s.s.) driven by repeated elements and novel gene families across ecological guilds.</title>
        <authorList>
            <consortium name="Lawrence Berkeley National Laboratory"/>
            <person name="Harder C.B."/>
            <person name="Miyauchi S."/>
            <person name="Viragh M."/>
            <person name="Kuo A."/>
            <person name="Thoen E."/>
            <person name="Andreopoulos B."/>
            <person name="Lu D."/>
            <person name="Skrede I."/>
            <person name="Drula E."/>
            <person name="Henrissat B."/>
            <person name="Morin E."/>
            <person name="Kohler A."/>
            <person name="Barry K."/>
            <person name="LaButti K."/>
            <person name="Morin E."/>
            <person name="Salamov A."/>
            <person name="Lipzen A."/>
            <person name="Mereny Z."/>
            <person name="Hegedus B."/>
            <person name="Baldrian P."/>
            <person name="Stursova M."/>
            <person name="Weitz H."/>
            <person name="Taylor A."/>
            <person name="Grigoriev I.V."/>
            <person name="Nagy L.G."/>
            <person name="Martin F."/>
            <person name="Kauserud H."/>
        </authorList>
    </citation>
    <scope>NUCLEOTIDE SEQUENCE</scope>
    <source>
        <strain evidence="3">CBHHK182m</strain>
    </source>
</reference>
<keyword evidence="2" id="KW-0732">Signal</keyword>
<proteinExistence type="predicted"/>
<protein>
    <submittedName>
        <fullName evidence="3">Uncharacterized protein</fullName>
    </submittedName>
</protein>
<evidence type="ECO:0000313" key="3">
    <source>
        <dbReference type="EMBL" id="KAJ7714261.1"/>
    </source>
</evidence>
<keyword evidence="4" id="KW-1185">Reference proteome</keyword>
<sequence length="268" mass="29869">MLRESNVSQPGSAACLFCIVFVLMNRINATEPFTDAVPLDTVPQLVEYPIKHANSCTPEMCTQSEEVTSRGRRGRILSSRLRGASGTSAFSEGGPSKDVSGGSTQPCYRRADRTTPRDIQQTPNTTGRVMLICKLQEIEIENDSGPARPTSLPLARLGHRTTSYCERISELDIPPPRISLSKRESVQKLIEKYHLKQEHDLKNANLIIPNTPAAHDGFLVWNLDLDHTQNQGERVKTTNSGCRTTAKLLIELIYIIPEFKFNLIKVQL</sequence>
<dbReference type="EMBL" id="JARKIB010000328">
    <property type="protein sequence ID" value="KAJ7714261.1"/>
    <property type="molecule type" value="Genomic_DNA"/>
</dbReference>
<accession>A0AAD7MFK8</accession>
<dbReference type="AlphaFoldDB" id="A0AAD7MFK8"/>
<comment type="caution">
    <text evidence="3">The sequence shown here is derived from an EMBL/GenBank/DDBJ whole genome shotgun (WGS) entry which is preliminary data.</text>
</comment>